<reference evidence="1 2" key="1">
    <citation type="journal article" date="2012" name="Genome Biol.">
        <title>Genome and low-iron response of an oceanic diatom adapted to chronic iron limitation.</title>
        <authorList>
            <person name="Lommer M."/>
            <person name="Specht M."/>
            <person name="Roy A.S."/>
            <person name="Kraemer L."/>
            <person name="Andreson R."/>
            <person name="Gutowska M.A."/>
            <person name="Wolf J."/>
            <person name="Bergner S.V."/>
            <person name="Schilhabel M.B."/>
            <person name="Klostermeier U.C."/>
            <person name="Beiko R.G."/>
            <person name="Rosenstiel P."/>
            <person name="Hippler M."/>
            <person name="Laroche J."/>
        </authorList>
    </citation>
    <scope>NUCLEOTIDE SEQUENCE [LARGE SCALE GENOMIC DNA]</scope>
    <source>
        <strain evidence="1 2">CCMP1005</strain>
    </source>
</reference>
<sequence>MVSVTAKSYGLGPSGTLVELCVPPPSNASACRVQSTPVIILDQSGSMGQWSTRLPPIIAEALLGAGFRSSQACHFVTFASGCAHSVTTVAGLGNRGQESRGGTVMAGAVAKLKDLLNSNPSLDFQLIVVSDGMVSDSARVIADAETLRENCQRRSGAIDASLLRLITSNYGSPDTRALSCLGSLSGTKCDVLDLDGRCGLSDEIRNELVLAIRDTLGGCEKSRVNFNMPLPRSLLGDGDRVSHMSFSEGRHYIMLPTDIDVSILKLEFEGRTYAVASHEKPFGEDDIQGFLRFLESRMRMLAVVGDASSRATLIHMSSWLSGVEGVLNSMKMAKDKEDDEKEEEDFTLASRKKVILSRLLKSKKGLINSLKQLANSDAVAGLNSQQKADFLRGASYNRSGRALAKRAAKADMTPDELAAEGIRNLATAVIPMDEEGSDTCTRSFYSHATAPECLELAVELNDQGASAVEVLQLIGLPGIAFNAPRGNYIDPWSFRVEKVFTGDSCILSQSDLWHYLSLSGGSSSLCPPGSTIPITGVDPVGAPNRKTYDVYLNEAAGINRLHASVSMRGMIAPVSDDDHAIKTAVALHLINSIAQGTSTESIIHALQWEIADLSTLTINRSIQENMTRSEPGAYFTGDLGIGNVMRLYCTILGWTNLSASLRKSQRQRVLRDIYSLAVYHKLKRIDCRDTSIQNLLGLDISSNATPLSDLFEPNDPHPEHCSLFQLNAASTILSKMVPSPDEVALVARARELTDVGASLRELEGVVDIETAYGVKADDKLLWTNAVAVQALKCSKASHRVDTNKRVMLTEQLVTHEQCSAFLSNSAREQFKADYEKRLRSKIAEEARVTMLRRVEDLVKADSMEAFITLLQQQVPSRSSETFVRVLNILVDSPDPPLRFRKMWVCLLGRNKRGEPVWNGGTCLVGDLTKYCEAFHNAGKGKLWKELKDMRAKYPVHRYREGKENRHGHSNEFPSFYFWGYSSLECFKAGVDSDTFRTYCIAHSKKGCCGLG</sequence>
<name>K0RS02_THAOC</name>
<dbReference type="InterPro" id="IPR036465">
    <property type="entry name" value="vWFA_dom_sf"/>
</dbReference>
<dbReference type="eggNOG" id="ENOG502SHUP">
    <property type="taxonomic scope" value="Eukaryota"/>
</dbReference>
<comment type="caution">
    <text evidence="1">The sequence shown here is derived from an EMBL/GenBank/DDBJ whole genome shotgun (WGS) entry which is preliminary data.</text>
</comment>
<dbReference type="EMBL" id="AGNL01033182">
    <property type="protein sequence ID" value="EJK55805.1"/>
    <property type="molecule type" value="Genomic_DNA"/>
</dbReference>
<evidence type="ECO:0008006" key="3">
    <source>
        <dbReference type="Google" id="ProtNLM"/>
    </source>
</evidence>
<dbReference type="SUPFAM" id="SSF53300">
    <property type="entry name" value="vWA-like"/>
    <property type="match status" value="1"/>
</dbReference>
<evidence type="ECO:0000313" key="1">
    <source>
        <dbReference type="EMBL" id="EJK55805.1"/>
    </source>
</evidence>
<dbReference type="OMA" id="KENRHGH"/>
<proteinExistence type="predicted"/>
<dbReference type="Proteomes" id="UP000266841">
    <property type="component" value="Unassembled WGS sequence"/>
</dbReference>
<evidence type="ECO:0000313" key="2">
    <source>
        <dbReference type="Proteomes" id="UP000266841"/>
    </source>
</evidence>
<organism evidence="1 2">
    <name type="scientific">Thalassiosira oceanica</name>
    <name type="common">Marine diatom</name>
    <dbReference type="NCBI Taxonomy" id="159749"/>
    <lineage>
        <taxon>Eukaryota</taxon>
        <taxon>Sar</taxon>
        <taxon>Stramenopiles</taxon>
        <taxon>Ochrophyta</taxon>
        <taxon>Bacillariophyta</taxon>
        <taxon>Coscinodiscophyceae</taxon>
        <taxon>Thalassiosirophycidae</taxon>
        <taxon>Thalassiosirales</taxon>
        <taxon>Thalassiosiraceae</taxon>
        <taxon>Thalassiosira</taxon>
    </lineage>
</organism>
<dbReference type="OrthoDB" id="2111088at2759"/>
<dbReference type="AlphaFoldDB" id="K0RS02"/>
<gene>
    <name evidence="1" type="ORF">THAOC_24422</name>
</gene>
<keyword evidence="2" id="KW-1185">Reference proteome</keyword>
<accession>K0RS02</accession>
<protein>
    <recommendedName>
        <fullName evidence="3">VWFA domain-containing protein</fullName>
    </recommendedName>
</protein>